<dbReference type="InterPro" id="IPR042002">
    <property type="entry name" value="Sortase_C"/>
</dbReference>
<feature type="region of interest" description="Disordered" evidence="2">
    <location>
        <begin position="1"/>
        <end position="22"/>
    </location>
</feature>
<dbReference type="SUPFAM" id="SSF63817">
    <property type="entry name" value="Sortase"/>
    <property type="match status" value="1"/>
</dbReference>
<evidence type="ECO:0000313" key="5">
    <source>
        <dbReference type="Proteomes" id="UP000009215"/>
    </source>
</evidence>
<evidence type="ECO:0000256" key="3">
    <source>
        <dbReference type="SAM" id="Phobius"/>
    </source>
</evidence>
<dbReference type="NCBIfam" id="TIGR01076">
    <property type="entry name" value="sortase_fam"/>
    <property type="match status" value="1"/>
</dbReference>
<evidence type="ECO:0000313" key="4">
    <source>
        <dbReference type="EMBL" id="CCI61675.1"/>
    </source>
</evidence>
<sequence>MTSTQATQPVLKDPYSEEQKKAGRAEYARMLEVREQIGHVMIPKINQDLPIYAGSGEDNLQRGVGHLEGTSLPIGGPSTHAVLTAHRGLPTARLFTDLDKMRRGDRFDELCLVPDKDYVTLLTCTPYMINSHRLLVRGVRVPLTSRQAKKESLTAVRPYQYYRWLVYLAIAVLIILVMIVAKYYQKTNKSS</sequence>
<feature type="transmembrane region" description="Helical" evidence="3">
    <location>
        <begin position="164"/>
        <end position="184"/>
    </location>
</feature>
<keyword evidence="3" id="KW-1133">Transmembrane helix</keyword>
<dbReference type="Gene3D" id="2.40.260.10">
    <property type="entry name" value="Sortase"/>
    <property type="match status" value="2"/>
</dbReference>
<dbReference type="AlphaFoldDB" id="A0AB33R2Z5"/>
<proteinExistence type="predicted"/>
<dbReference type="InterPro" id="IPR023365">
    <property type="entry name" value="Sortase_dom-sf"/>
</dbReference>
<dbReference type="GO" id="GO:0016787">
    <property type="term" value="F:hydrolase activity"/>
    <property type="evidence" value="ECO:0007669"/>
    <property type="project" value="UniProtKB-KW"/>
</dbReference>
<gene>
    <name evidence="4" type="ORF">SDSE_0163</name>
</gene>
<evidence type="ECO:0000256" key="2">
    <source>
        <dbReference type="SAM" id="MobiDB-lite"/>
    </source>
</evidence>
<keyword evidence="3" id="KW-0812">Transmembrane</keyword>
<dbReference type="Proteomes" id="UP000009215">
    <property type="component" value="Chromosome"/>
</dbReference>
<dbReference type="Pfam" id="PF04203">
    <property type="entry name" value="Sortase"/>
    <property type="match status" value="1"/>
</dbReference>
<keyword evidence="3" id="KW-0472">Membrane</keyword>
<protein>
    <submittedName>
        <fullName evidence="4">Uncharacterized protein yhcS</fullName>
    </submittedName>
</protein>
<name>A0AB33R2Z5_STREQ</name>
<dbReference type="KEGG" id="sdc:SDSE_0163"/>
<dbReference type="EMBL" id="HE858529">
    <property type="protein sequence ID" value="CCI61675.1"/>
    <property type="molecule type" value="Genomic_DNA"/>
</dbReference>
<evidence type="ECO:0000256" key="1">
    <source>
        <dbReference type="ARBA" id="ARBA00022801"/>
    </source>
</evidence>
<keyword evidence="1" id="KW-0378">Hydrolase</keyword>
<reference evidence="4 5" key="1">
    <citation type="submission" date="2012-05" db="EMBL/GenBank/DDBJ databases">
        <title>Complete genome sequence of a Streptococcus dysgalactiae subsp. equisimilis strain possessing Lancefield's group A antigen.</title>
        <authorList>
            <person name="Luetticken R."/>
            <person name="Bruellhoff K."/>
            <person name="Van der Linden M."/>
            <person name="Peltroche-Llacsahuanga H."/>
            <person name="Blom J."/>
            <person name="Weber-Lehmann J."/>
            <person name="Ferretti J.J."/>
            <person name="McShan W.M."/>
        </authorList>
    </citation>
    <scope>NUCLEOTIDE SEQUENCE [LARGE SCALE GENOMIC DNA]</scope>
    <source>
        <strain evidence="4 5">AC-2713</strain>
    </source>
</reference>
<accession>A0AB33R2Z5</accession>
<dbReference type="CDD" id="cd05827">
    <property type="entry name" value="Sortase_C"/>
    <property type="match status" value="1"/>
</dbReference>
<organism evidence="4 5">
    <name type="scientific">Streptococcus dysgalactiae subsp. equisimilis AC-2713</name>
    <dbReference type="NCBI Taxonomy" id="759913"/>
    <lineage>
        <taxon>Bacteria</taxon>
        <taxon>Bacillati</taxon>
        <taxon>Bacillota</taxon>
        <taxon>Bacilli</taxon>
        <taxon>Lactobacillales</taxon>
        <taxon>Streptococcaceae</taxon>
        <taxon>Streptococcus</taxon>
    </lineage>
</organism>
<dbReference type="InterPro" id="IPR005754">
    <property type="entry name" value="Sortase"/>
</dbReference>